<dbReference type="RefSeq" id="WP_147702340.1">
    <property type="nucleotide sequence ID" value="NZ_VDUY01000001.1"/>
</dbReference>
<comment type="caution">
    <text evidence="2">The sequence shown here is derived from an EMBL/GenBank/DDBJ whole genome shotgun (WGS) entry which is preliminary data.</text>
</comment>
<dbReference type="Proteomes" id="UP000321548">
    <property type="component" value="Unassembled WGS sequence"/>
</dbReference>
<reference evidence="2 3" key="1">
    <citation type="submission" date="2019-06" db="EMBL/GenBank/DDBJ databases">
        <title>Quisquiliibacterium sp. nov., isolated from a maize field.</title>
        <authorList>
            <person name="Lin S.-Y."/>
            <person name="Tsai C.-F."/>
            <person name="Young C.-C."/>
        </authorList>
    </citation>
    <scope>NUCLEOTIDE SEQUENCE [LARGE SCALE GENOMIC DNA]</scope>
    <source>
        <strain evidence="2 3">CC-CFT501</strain>
    </source>
</reference>
<keyword evidence="3" id="KW-1185">Reference proteome</keyword>
<dbReference type="InterPro" id="IPR006680">
    <property type="entry name" value="Amidohydro-rel"/>
</dbReference>
<organism evidence="2 3">
    <name type="scientific">Zeimonas arvi</name>
    <dbReference type="NCBI Taxonomy" id="2498847"/>
    <lineage>
        <taxon>Bacteria</taxon>
        <taxon>Pseudomonadati</taxon>
        <taxon>Pseudomonadota</taxon>
        <taxon>Betaproteobacteria</taxon>
        <taxon>Burkholderiales</taxon>
        <taxon>Burkholderiaceae</taxon>
        <taxon>Zeimonas</taxon>
    </lineage>
</organism>
<dbReference type="Pfam" id="PF04909">
    <property type="entry name" value="Amidohydro_2"/>
    <property type="match status" value="1"/>
</dbReference>
<accession>A0A5C8P407</accession>
<feature type="domain" description="Amidohydrolase-related" evidence="1">
    <location>
        <begin position="11"/>
        <end position="275"/>
    </location>
</feature>
<sequence length="279" mass="30589">MTPSEVPAGACDSHVHLYGPLDRYPVAPQAAYAVPDATPEEFLSLQKAAGISRAVIVHAVASGRDNRRTLDALCEHPDRFRGVLTPPLALPTDQQLANWDRIGVRGIRFSYTGSAQPGMKIDLALVRRIAALGWHAQVHIEHDQILELEGLLSDLPGRVVIDHMARIPATGAVSSKSFAALLRLLDRGNVWVKLSAPMRLSAEPGPPYRDVGEMARALVDHAPERLVWGSDWPHVNFPGPIPRYIALLQLMEDWVPDVGLRKRILVDNACELYGFPVPG</sequence>
<dbReference type="PANTHER" id="PTHR35563">
    <property type="entry name" value="BARREL METAL-DEPENDENT HYDROLASE, PUTATIVE (AFU_ORTHOLOGUE AFUA_1G16240)-RELATED"/>
    <property type="match status" value="1"/>
</dbReference>
<evidence type="ECO:0000313" key="2">
    <source>
        <dbReference type="EMBL" id="TXL68199.1"/>
    </source>
</evidence>
<name>A0A5C8P407_9BURK</name>
<proteinExistence type="predicted"/>
<dbReference type="SUPFAM" id="SSF51556">
    <property type="entry name" value="Metallo-dependent hydrolases"/>
    <property type="match status" value="1"/>
</dbReference>
<evidence type="ECO:0000259" key="1">
    <source>
        <dbReference type="Pfam" id="PF04909"/>
    </source>
</evidence>
<dbReference type="Gene3D" id="3.20.20.140">
    <property type="entry name" value="Metal-dependent hydrolases"/>
    <property type="match status" value="1"/>
</dbReference>
<evidence type="ECO:0000313" key="3">
    <source>
        <dbReference type="Proteomes" id="UP000321548"/>
    </source>
</evidence>
<dbReference type="InterPro" id="IPR032466">
    <property type="entry name" value="Metal_Hydrolase"/>
</dbReference>
<dbReference type="PANTHER" id="PTHR35563:SF2">
    <property type="entry name" value="BARREL METAL-DEPENDENT HYDROLASE, PUTATIVE (AFU_ORTHOLOGUE AFUA_1G16240)-RELATED"/>
    <property type="match status" value="1"/>
</dbReference>
<dbReference type="EMBL" id="VDUY01000001">
    <property type="protein sequence ID" value="TXL68199.1"/>
    <property type="molecule type" value="Genomic_DNA"/>
</dbReference>
<dbReference type="InterPro" id="IPR052358">
    <property type="entry name" value="Aro_Compnd_Degr_Hydrolases"/>
</dbReference>
<protein>
    <recommendedName>
        <fullName evidence="1">Amidohydrolase-related domain-containing protein</fullName>
    </recommendedName>
</protein>
<gene>
    <name evidence="2" type="ORF">FHP08_00420</name>
</gene>
<dbReference type="OrthoDB" id="9787654at2"/>
<dbReference type="GO" id="GO:0016787">
    <property type="term" value="F:hydrolase activity"/>
    <property type="evidence" value="ECO:0007669"/>
    <property type="project" value="InterPro"/>
</dbReference>
<dbReference type="AlphaFoldDB" id="A0A5C8P407"/>